<organism evidence="3 4">
    <name type="scientific">Actinorugispora endophytica</name>
    <dbReference type="NCBI Taxonomy" id="1605990"/>
    <lineage>
        <taxon>Bacteria</taxon>
        <taxon>Bacillati</taxon>
        <taxon>Actinomycetota</taxon>
        <taxon>Actinomycetes</taxon>
        <taxon>Streptosporangiales</taxon>
        <taxon>Nocardiopsidaceae</taxon>
        <taxon>Actinorugispora</taxon>
    </lineage>
</organism>
<reference evidence="3 4" key="1">
    <citation type="submission" date="2019-03" db="EMBL/GenBank/DDBJ databases">
        <title>Genomic Encyclopedia of Type Strains, Phase IV (KMG-IV): sequencing the most valuable type-strain genomes for metagenomic binning, comparative biology and taxonomic classification.</title>
        <authorList>
            <person name="Goeker M."/>
        </authorList>
    </citation>
    <scope>NUCLEOTIDE SEQUENCE [LARGE SCALE GENOMIC DNA]</scope>
    <source>
        <strain evidence="3 4">DSM 46770</strain>
    </source>
</reference>
<dbReference type="RefSeq" id="WP_133740326.1">
    <property type="nucleotide sequence ID" value="NZ_SNYN01000002.1"/>
</dbReference>
<name>A0A4R6V627_9ACTN</name>
<feature type="transmembrane region" description="Helical" evidence="2">
    <location>
        <begin position="39"/>
        <end position="61"/>
    </location>
</feature>
<dbReference type="OrthoDB" id="9899005at2"/>
<keyword evidence="2" id="KW-1133">Transmembrane helix</keyword>
<evidence type="ECO:0000256" key="2">
    <source>
        <dbReference type="SAM" id="Phobius"/>
    </source>
</evidence>
<evidence type="ECO:0000313" key="3">
    <source>
        <dbReference type="EMBL" id="TDQ54338.1"/>
    </source>
</evidence>
<dbReference type="Proteomes" id="UP000295281">
    <property type="component" value="Unassembled WGS sequence"/>
</dbReference>
<evidence type="ECO:0000313" key="4">
    <source>
        <dbReference type="Proteomes" id="UP000295281"/>
    </source>
</evidence>
<accession>A0A4R6V627</accession>
<evidence type="ECO:0000256" key="1">
    <source>
        <dbReference type="SAM" id="MobiDB-lite"/>
    </source>
</evidence>
<feature type="transmembrane region" description="Helical" evidence="2">
    <location>
        <begin position="193"/>
        <end position="214"/>
    </location>
</feature>
<proteinExistence type="predicted"/>
<keyword evidence="4" id="KW-1185">Reference proteome</keyword>
<dbReference type="EMBL" id="SNYN01000002">
    <property type="protein sequence ID" value="TDQ54338.1"/>
    <property type="molecule type" value="Genomic_DNA"/>
</dbReference>
<keyword evidence="2" id="KW-0472">Membrane</keyword>
<feature type="transmembrane region" description="Helical" evidence="2">
    <location>
        <begin position="150"/>
        <end position="173"/>
    </location>
</feature>
<feature type="region of interest" description="Disordered" evidence="1">
    <location>
        <begin position="97"/>
        <end position="129"/>
    </location>
</feature>
<protein>
    <submittedName>
        <fullName evidence="3">Uncharacterized protein</fullName>
    </submittedName>
</protein>
<gene>
    <name evidence="3" type="ORF">EV190_102172</name>
</gene>
<dbReference type="AlphaFoldDB" id="A0A4R6V627"/>
<sequence>MSRLTRIACAVAATVVPGAVAGAALGLGGGVFTREGWEAASWVAAVAALLLVCAPVWVWALRGTGEPADPRPLPGETTVNTIGGGVSGTALQGRDFSGPVTFHSPAPSERPVPDGEAAPGRERARRSEPDVEVFALTTPAARIGRRIARLLPWIGGLASAAAFPGFYGVVSAYERGALSAGDWTAALTHGYGVPGTIPGVAAVMAAAALAGLVMSLRSEGADGRDLLVVDPHNLTVMDRRWLRWPDRSFSVLWGELERVRVAADPDGAAHAVVVDFEDDRAPDFDWRDRHGVDLWHDGGLVVARLPMPSRGAAPSARLRTALARFAGGVYTRD</sequence>
<keyword evidence="2" id="KW-0812">Transmembrane</keyword>
<comment type="caution">
    <text evidence="3">The sequence shown here is derived from an EMBL/GenBank/DDBJ whole genome shotgun (WGS) entry which is preliminary data.</text>
</comment>
<feature type="compositionally biased region" description="Basic and acidic residues" evidence="1">
    <location>
        <begin position="119"/>
        <end position="129"/>
    </location>
</feature>